<dbReference type="GO" id="GO:0004452">
    <property type="term" value="F:isopentenyl-diphosphate delta-isomerase activity"/>
    <property type="evidence" value="ECO:0007669"/>
    <property type="project" value="UniProtKB-UniRule"/>
</dbReference>
<accession>A0A520KTI7</accession>
<dbReference type="InterPro" id="IPR013785">
    <property type="entry name" value="Aldolase_TIM"/>
</dbReference>
<dbReference type="InterPro" id="IPR000262">
    <property type="entry name" value="FMN-dep_DH"/>
</dbReference>
<sequence>MHEQPDERISRRKIEHLEICLNDQVDSSYKALDDMVLIHDALPEIDKDDITIDKKFLSHDFKAPIIVNSITGGHPETEIVNKNIARAIELLGLGMSVGSQRSAIKDPSMERTFKIARKEAPTAFISSNIGVQQLKELTKTDIEQIIDMIDADAIFVHLNFLQESIQSEGNKNAEGCLDEIEKLCDMVNIPVIVKETGAGISRETCERLKDTKISAIDVEGSGGTSFSAVEYYRAKKEGNTILADLGKDFWNWGIPTPISLLECHDIINIPIIGGGGVRNGIDVAKVIALGADIAAIARPVVKPALKSDKEVLALLERYIEGLKITMFLTACRRLDELREIPIVITGYLNEYLTLRGIDVRKLAQRKRSRYGH</sequence>
<comment type="cofactor">
    <cofactor evidence="1 11">
        <name>FMN</name>
        <dbReference type="ChEBI" id="CHEBI:58210"/>
    </cofactor>
</comment>
<evidence type="ECO:0000313" key="13">
    <source>
        <dbReference type="EMBL" id="RZN65399.1"/>
    </source>
</evidence>
<dbReference type="GO" id="GO:0008299">
    <property type="term" value="P:isoprenoid biosynthetic process"/>
    <property type="evidence" value="ECO:0007669"/>
    <property type="project" value="UniProtKB-UniRule"/>
</dbReference>
<feature type="binding site" evidence="11">
    <location>
        <position position="99"/>
    </location>
    <ligand>
        <name>FMN</name>
        <dbReference type="ChEBI" id="CHEBI:58210"/>
    </ligand>
</feature>
<comment type="function">
    <text evidence="11">Involved in the biosynthesis of isoprenoids. Catalyzes the 1,3-allylic rearrangement of the homoallylic substrate isopentenyl (IPP) to its allylic isomer, dimethylallyl diphosphate (DMAPP).</text>
</comment>
<keyword evidence="9 11" id="KW-0413">Isomerase</keyword>
<dbReference type="CDD" id="cd02811">
    <property type="entry name" value="IDI-2_FMN"/>
    <property type="match status" value="1"/>
</dbReference>
<evidence type="ECO:0000256" key="1">
    <source>
        <dbReference type="ARBA" id="ARBA00001917"/>
    </source>
</evidence>
<dbReference type="GO" id="GO:0016491">
    <property type="term" value="F:oxidoreductase activity"/>
    <property type="evidence" value="ECO:0007669"/>
    <property type="project" value="InterPro"/>
</dbReference>
<dbReference type="GO" id="GO:0010181">
    <property type="term" value="F:FMN binding"/>
    <property type="evidence" value="ECO:0007669"/>
    <property type="project" value="UniProtKB-UniRule"/>
</dbReference>
<keyword evidence="4 11" id="KW-0288">FMN</keyword>
<feature type="binding site" evidence="11">
    <location>
        <position position="162"/>
    </location>
    <ligand>
        <name>substrate</name>
    </ligand>
</feature>
<dbReference type="Proteomes" id="UP000317158">
    <property type="component" value="Unassembled WGS sequence"/>
</dbReference>
<evidence type="ECO:0000256" key="2">
    <source>
        <dbReference type="ARBA" id="ARBA00022490"/>
    </source>
</evidence>
<comment type="similarity">
    <text evidence="11">Belongs to the IPP isomerase type 2 family.</text>
</comment>
<keyword evidence="6 11" id="KW-0460">Magnesium</keyword>
<comment type="subunit">
    <text evidence="10 11">Homooctamer. Dimer of tetramers.</text>
</comment>
<gene>
    <name evidence="11" type="primary">fni</name>
    <name evidence="13" type="ORF">EF806_00435</name>
</gene>
<dbReference type="Gene3D" id="3.20.20.70">
    <property type="entry name" value="Aldolase class I"/>
    <property type="match status" value="1"/>
</dbReference>
<keyword evidence="3 11" id="KW-0285">Flavoprotein</keyword>
<dbReference type="Pfam" id="PF01070">
    <property type="entry name" value="FMN_dh"/>
    <property type="match status" value="1"/>
</dbReference>
<comment type="catalytic activity">
    <reaction evidence="11">
        <text>isopentenyl diphosphate = dimethylallyl diphosphate</text>
        <dbReference type="Rhea" id="RHEA:23284"/>
        <dbReference type="ChEBI" id="CHEBI:57623"/>
        <dbReference type="ChEBI" id="CHEBI:128769"/>
        <dbReference type="EC" id="5.3.3.2"/>
    </reaction>
</comment>
<feature type="binding site" evidence="11">
    <location>
        <position position="224"/>
    </location>
    <ligand>
        <name>FMN</name>
        <dbReference type="ChEBI" id="CHEBI:58210"/>
    </ligand>
</feature>
<feature type="binding site" evidence="11">
    <location>
        <position position="163"/>
    </location>
    <ligand>
        <name>Mg(2+)</name>
        <dbReference type="ChEBI" id="CHEBI:18420"/>
    </ligand>
</feature>
<feature type="domain" description="FMN-dependent dehydrogenase" evidence="12">
    <location>
        <begin position="174"/>
        <end position="338"/>
    </location>
</feature>
<dbReference type="PIRSF" id="PIRSF003314">
    <property type="entry name" value="IPP_isomerase"/>
    <property type="match status" value="1"/>
</dbReference>
<comment type="subcellular location">
    <subcellularLocation>
        <location evidence="11">Cytoplasm</location>
    </subcellularLocation>
</comment>
<dbReference type="GO" id="GO:0070402">
    <property type="term" value="F:NADPH binding"/>
    <property type="evidence" value="ECO:0007669"/>
    <property type="project" value="UniProtKB-UniRule"/>
</dbReference>
<feature type="binding site" evidence="11">
    <location>
        <begin position="297"/>
        <end position="298"/>
    </location>
    <ligand>
        <name>FMN</name>
        <dbReference type="ChEBI" id="CHEBI:58210"/>
    </ligand>
</feature>
<evidence type="ECO:0000259" key="12">
    <source>
        <dbReference type="Pfam" id="PF01070"/>
    </source>
</evidence>
<comment type="caution">
    <text evidence="11">Lacks conserved residue(s) required for the propagation of feature annotation.</text>
</comment>
<dbReference type="EC" id="5.3.3.2" evidence="11"/>
<evidence type="ECO:0000256" key="11">
    <source>
        <dbReference type="HAMAP-Rule" id="MF_00354"/>
    </source>
</evidence>
<evidence type="ECO:0000256" key="8">
    <source>
        <dbReference type="ARBA" id="ARBA00023229"/>
    </source>
</evidence>
<evidence type="ECO:0000256" key="4">
    <source>
        <dbReference type="ARBA" id="ARBA00022643"/>
    </source>
</evidence>
<organism evidence="13 14">
    <name type="scientific">Methanoliparum thermophilum</name>
    <dbReference type="NCBI Taxonomy" id="2491083"/>
    <lineage>
        <taxon>Archaea</taxon>
        <taxon>Methanobacteriati</taxon>
        <taxon>Methanobacteriota</taxon>
        <taxon>Candidatus Methanoliparia</taxon>
        <taxon>Candidatus Methanoliparales</taxon>
        <taxon>Candidatus Methanoliparaceae</taxon>
        <taxon>Candidatus Methanoliparum</taxon>
    </lineage>
</organism>
<feature type="binding site" evidence="11">
    <location>
        <position position="128"/>
    </location>
    <ligand>
        <name>FMN</name>
        <dbReference type="ChEBI" id="CHEBI:58210"/>
    </ligand>
</feature>
<dbReference type="PANTHER" id="PTHR43665">
    <property type="entry name" value="ISOPENTENYL-DIPHOSPHATE DELTA-ISOMERASE"/>
    <property type="match status" value="1"/>
</dbReference>
<evidence type="ECO:0000256" key="6">
    <source>
        <dbReference type="ARBA" id="ARBA00022842"/>
    </source>
</evidence>
<feature type="binding site" evidence="11">
    <location>
        <position position="194"/>
    </location>
    <ligand>
        <name>FMN</name>
        <dbReference type="ChEBI" id="CHEBI:58210"/>
    </ligand>
</feature>
<feature type="binding site" evidence="11">
    <location>
        <begin position="69"/>
        <end position="71"/>
    </location>
    <ligand>
        <name>FMN</name>
        <dbReference type="ChEBI" id="CHEBI:58210"/>
    </ligand>
</feature>
<name>A0A520KTI7_METT2</name>
<feature type="binding site" evidence="11">
    <location>
        <begin position="99"/>
        <end position="101"/>
    </location>
    <ligand>
        <name>substrate</name>
    </ligand>
</feature>
<evidence type="ECO:0000256" key="3">
    <source>
        <dbReference type="ARBA" id="ARBA00022630"/>
    </source>
</evidence>
<evidence type="ECO:0000256" key="7">
    <source>
        <dbReference type="ARBA" id="ARBA00022857"/>
    </source>
</evidence>
<keyword evidence="5 11" id="KW-0479">Metal-binding</keyword>
<dbReference type="EMBL" id="RXIF01000002">
    <property type="protein sequence ID" value="RZN65399.1"/>
    <property type="molecule type" value="Genomic_DNA"/>
</dbReference>
<feature type="binding site" evidence="11">
    <location>
        <begin position="12"/>
        <end position="13"/>
    </location>
    <ligand>
        <name>substrate</name>
    </ligand>
</feature>
<comment type="caution">
    <text evidence="13">The sequence shown here is derived from an EMBL/GenBank/DDBJ whole genome shotgun (WGS) entry which is preliminary data.</text>
</comment>
<dbReference type="AlphaFoldDB" id="A0A520KTI7"/>
<feature type="binding site" evidence="11">
    <location>
        <begin position="276"/>
        <end position="278"/>
    </location>
    <ligand>
        <name>FMN</name>
        <dbReference type="ChEBI" id="CHEBI:58210"/>
    </ligand>
</feature>
<evidence type="ECO:0000256" key="10">
    <source>
        <dbReference type="ARBA" id="ARBA00025810"/>
    </source>
</evidence>
<dbReference type="HAMAP" id="MF_00354">
    <property type="entry name" value="Idi_2"/>
    <property type="match status" value="1"/>
</dbReference>
<keyword evidence="7 11" id="KW-0521">NADP</keyword>
<evidence type="ECO:0000313" key="14">
    <source>
        <dbReference type="Proteomes" id="UP000317158"/>
    </source>
</evidence>
<keyword evidence="2 11" id="KW-0963">Cytoplasm</keyword>
<proteinExistence type="inferred from homology"/>
<dbReference type="GO" id="GO:0000287">
    <property type="term" value="F:magnesium ion binding"/>
    <property type="evidence" value="ECO:0007669"/>
    <property type="project" value="UniProtKB-UniRule"/>
</dbReference>
<dbReference type="SUPFAM" id="SSF51395">
    <property type="entry name" value="FMN-linked oxidoreductases"/>
    <property type="match status" value="1"/>
</dbReference>
<dbReference type="GO" id="GO:0005737">
    <property type="term" value="C:cytoplasm"/>
    <property type="evidence" value="ECO:0007669"/>
    <property type="project" value="UniProtKB-SubCell"/>
</dbReference>
<keyword evidence="8 11" id="KW-0414">Isoprene biosynthesis</keyword>
<dbReference type="PANTHER" id="PTHR43665:SF1">
    <property type="entry name" value="ISOPENTENYL-DIPHOSPHATE DELTA-ISOMERASE"/>
    <property type="match status" value="1"/>
</dbReference>
<evidence type="ECO:0000256" key="5">
    <source>
        <dbReference type="ARBA" id="ARBA00022723"/>
    </source>
</evidence>
<reference evidence="13 14" key="1">
    <citation type="journal article" date="2019" name="Nat. Microbiol.">
        <title>Wide diversity of methane and short-chain alkane metabolisms in uncultured archaea.</title>
        <authorList>
            <person name="Borrel G."/>
            <person name="Adam P.S."/>
            <person name="McKay L.J."/>
            <person name="Chen L.X."/>
            <person name="Sierra-Garcia I.N."/>
            <person name="Sieber C.M."/>
            <person name="Letourneur Q."/>
            <person name="Ghozlane A."/>
            <person name="Andersen G.L."/>
            <person name="Li W.J."/>
            <person name="Hallam S.J."/>
            <person name="Muyzer G."/>
            <person name="de Oliveira V.M."/>
            <person name="Inskeep W.P."/>
            <person name="Banfield J.F."/>
            <person name="Gribaldo S."/>
        </authorList>
    </citation>
    <scope>NUCLEOTIDE SEQUENCE [LARGE SCALE GENOMIC DNA]</scope>
    <source>
        <strain evidence="13">NM1a</strain>
    </source>
</reference>
<comment type="cofactor">
    <cofactor evidence="11">
        <name>NADPH</name>
        <dbReference type="ChEBI" id="CHEBI:57783"/>
    </cofactor>
</comment>
<comment type="cofactor">
    <cofactor evidence="11">
        <name>Mg(2+)</name>
        <dbReference type="ChEBI" id="CHEBI:18420"/>
    </cofactor>
</comment>
<dbReference type="NCBIfam" id="TIGR02151">
    <property type="entry name" value="IPP_isom_2"/>
    <property type="match status" value="1"/>
</dbReference>
<dbReference type="InterPro" id="IPR011179">
    <property type="entry name" value="IPdP_isomerase"/>
</dbReference>
<protein>
    <recommendedName>
        <fullName evidence="11">Isopentenyl-diphosphate delta-isomerase</fullName>
        <shortName evidence="11">IPP isomerase</shortName>
        <ecNumber evidence="11">5.3.3.2</ecNumber>
    </recommendedName>
    <alternativeName>
        <fullName evidence="11">Isopentenyl diphosphate:dimethylallyl diphosphate isomerase</fullName>
    </alternativeName>
    <alternativeName>
        <fullName evidence="11">Isopentenyl pyrophosphate isomerase</fullName>
    </alternativeName>
    <alternativeName>
        <fullName evidence="11">Type 2 isopentenyl diphosphate isomerase</fullName>
        <shortName evidence="11">IDI-2</shortName>
    </alternativeName>
</protein>
<evidence type="ECO:0000256" key="9">
    <source>
        <dbReference type="ARBA" id="ARBA00023235"/>
    </source>
</evidence>